<dbReference type="Pfam" id="PF14099">
    <property type="entry name" value="Polysacc_lyase"/>
    <property type="match status" value="1"/>
</dbReference>
<dbReference type="AlphaFoldDB" id="A0A1H4QDK2"/>
<keyword evidence="3" id="KW-1185">Reference proteome</keyword>
<reference evidence="3" key="1">
    <citation type="submission" date="2016-10" db="EMBL/GenBank/DDBJ databases">
        <authorList>
            <person name="Varghese N."/>
            <person name="Submissions S."/>
        </authorList>
    </citation>
    <scope>NUCLEOTIDE SEQUENCE [LARGE SCALE GENOMIC DNA]</scope>
    <source>
        <strain evidence="3">DSM 44498</strain>
    </source>
</reference>
<organism evidence="2 3">
    <name type="scientific">Rhodococcus koreensis</name>
    <dbReference type="NCBI Taxonomy" id="99653"/>
    <lineage>
        <taxon>Bacteria</taxon>
        <taxon>Bacillati</taxon>
        <taxon>Actinomycetota</taxon>
        <taxon>Actinomycetes</taxon>
        <taxon>Mycobacteriales</taxon>
        <taxon>Nocardiaceae</taxon>
        <taxon>Rhodococcus</taxon>
    </lineage>
</organism>
<proteinExistence type="predicted"/>
<accession>A0A1H4QDK2</accession>
<gene>
    <name evidence="2" type="ORF">SAMN04490239_3156</name>
</gene>
<dbReference type="GO" id="GO:0016829">
    <property type="term" value="F:lyase activity"/>
    <property type="evidence" value="ECO:0007669"/>
    <property type="project" value="UniProtKB-KW"/>
</dbReference>
<feature type="chain" id="PRO_5039530048" evidence="1">
    <location>
        <begin position="28"/>
        <end position="278"/>
    </location>
</feature>
<dbReference type="EMBL" id="FNSV01000005">
    <property type="protein sequence ID" value="SEC17725.1"/>
    <property type="molecule type" value="Genomic_DNA"/>
</dbReference>
<evidence type="ECO:0000313" key="3">
    <source>
        <dbReference type="Proteomes" id="UP000183561"/>
    </source>
</evidence>
<sequence length="278" mass="30149">MFRSRPVFASRVAVAAVVVAMSVTPLAVTVAASAAPTAGRVFTGDYSGGNFSQWPSVQNKSYNGPGTGYVPTYSASIVPDATYGQAARFEVRSGDAPSFGEGERSEVAAGNDTGGFEGQARWYQFATKFDSTFPQNHASLGWGLTNQWHQDVSIGSPPVGWYVSQRNGYWSLVVNKQSLPGADLETLSIFDTPLDVGSWHDVKMQINWSASDATGWIKLWLNGVRQTFANGADTYFVRTLIPGTSTVYYKEGYYREQMQPTGVVFHAGFRCATEEGAL</sequence>
<dbReference type="RefSeq" id="WP_241031523.1">
    <property type="nucleotide sequence ID" value="NZ_CP070609.1"/>
</dbReference>
<dbReference type="Proteomes" id="UP000183561">
    <property type="component" value="Unassembled WGS sequence"/>
</dbReference>
<dbReference type="Gene3D" id="2.60.120.200">
    <property type="match status" value="1"/>
</dbReference>
<protein>
    <submittedName>
        <fullName evidence="2">Polysaccharide lyase</fullName>
    </submittedName>
</protein>
<name>A0A1H4QDK2_9NOCA</name>
<keyword evidence="1" id="KW-0732">Signal</keyword>
<dbReference type="InterPro" id="IPR025975">
    <property type="entry name" value="Polysacc_lyase"/>
</dbReference>
<feature type="signal peptide" evidence="1">
    <location>
        <begin position="1"/>
        <end position="27"/>
    </location>
</feature>
<evidence type="ECO:0000256" key="1">
    <source>
        <dbReference type="SAM" id="SignalP"/>
    </source>
</evidence>
<keyword evidence="2" id="KW-0456">Lyase</keyword>
<evidence type="ECO:0000313" key="2">
    <source>
        <dbReference type="EMBL" id="SEC17725.1"/>
    </source>
</evidence>